<reference evidence="8" key="2">
    <citation type="submission" date="2025-08" db="UniProtKB">
        <authorList>
            <consortium name="Ensembl"/>
        </authorList>
    </citation>
    <scope>IDENTIFICATION</scope>
</reference>
<dbReference type="SUPFAM" id="SSF90123">
    <property type="entry name" value="ABC transporter transmembrane region"/>
    <property type="match status" value="1"/>
</dbReference>
<reference evidence="8" key="3">
    <citation type="submission" date="2025-09" db="UniProtKB">
        <authorList>
            <consortium name="Ensembl"/>
        </authorList>
    </citation>
    <scope>IDENTIFICATION</scope>
</reference>
<organism evidence="8 9">
    <name type="scientific">Gopherus agassizii</name>
    <name type="common">Agassiz's desert tortoise</name>
    <dbReference type="NCBI Taxonomy" id="38772"/>
    <lineage>
        <taxon>Eukaryota</taxon>
        <taxon>Metazoa</taxon>
        <taxon>Chordata</taxon>
        <taxon>Craniata</taxon>
        <taxon>Vertebrata</taxon>
        <taxon>Euteleostomi</taxon>
        <taxon>Archelosauria</taxon>
        <taxon>Testudinata</taxon>
        <taxon>Testudines</taxon>
        <taxon>Cryptodira</taxon>
        <taxon>Durocryptodira</taxon>
        <taxon>Testudinoidea</taxon>
        <taxon>Testudinidae</taxon>
        <taxon>Gopherus</taxon>
    </lineage>
</organism>
<dbReference type="Ensembl" id="ENSGAGT00000008974.1">
    <property type="protein sequence ID" value="ENSGAGP00000007785.1"/>
    <property type="gene ID" value="ENSGAGG00000006203.1"/>
</dbReference>
<dbReference type="Proteomes" id="UP000291020">
    <property type="component" value="Unassembled WGS sequence"/>
</dbReference>
<feature type="domain" description="ABC transmembrane type-1" evidence="7">
    <location>
        <begin position="26"/>
        <end position="109"/>
    </location>
</feature>
<evidence type="ECO:0000256" key="5">
    <source>
        <dbReference type="SAM" id="Phobius"/>
    </source>
</evidence>
<evidence type="ECO:0000256" key="4">
    <source>
        <dbReference type="ARBA" id="ARBA00023136"/>
    </source>
</evidence>
<keyword evidence="9" id="KW-1185">Reference proteome</keyword>
<keyword evidence="4 5" id="KW-0472">Membrane</keyword>
<dbReference type="PANTHER" id="PTHR24221">
    <property type="entry name" value="ATP-BINDING CASSETTE SUB-FAMILY B"/>
    <property type="match status" value="1"/>
</dbReference>
<sequence>MKIPPCSIYYGLKCDLIFLLMSICSLLQIATEAIENIRTVVTLTQERKFEFMYGQNLEGPYRNSVKKAHIFGFTFGLSQAIMYFTYAASFRFGAYLVVNGHIGFKSVFL</sequence>
<dbReference type="GO" id="GO:0140359">
    <property type="term" value="F:ABC-type transporter activity"/>
    <property type="evidence" value="ECO:0007669"/>
    <property type="project" value="InterPro"/>
</dbReference>
<dbReference type="GO" id="GO:0016324">
    <property type="term" value="C:apical plasma membrane"/>
    <property type="evidence" value="ECO:0007669"/>
    <property type="project" value="TreeGrafter"/>
</dbReference>
<dbReference type="Gene3D" id="1.20.1560.10">
    <property type="entry name" value="ABC transporter type 1, transmembrane domain"/>
    <property type="match status" value="1"/>
</dbReference>
<name>A0A452H014_9SAUR</name>
<dbReference type="InterPro" id="IPR036640">
    <property type="entry name" value="ABC1_TM_sf"/>
</dbReference>
<evidence type="ECO:0000256" key="3">
    <source>
        <dbReference type="ARBA" id="ARBA00022989"/>
    </source>
</evidence>
<comment type="subcellular location">
    <subcellularLocation>
        <location evidence="1">Membrane</location>
        <topology evidence="1">Multi-pass membrane protein</topology>
    </subcellularLocation>
</comment>
<accession>A0A452H014</accession>
<evidence type="ECO:0000256" key="1">
    <source>
        <dbReference type="ARBA" id="ARBA00004141"/>
    </source>
</evidence>
<keyword evidence="2 5" id="KW-0812">Transmembrane</keyword>
<feature type="transmembrane region" description="Helical" evidence="5">
    <location>
        <begin position="68"/>
        <end position="86"/>
    </location>
</feature>
<dbReference type="STRING" id="38772.ENSGAGP00000007785"/>
<dbReference type="GO" id="GO:0005524">
    <property type="term" value="F:ATP binding"/>
    <property type="evidence" value="ECO:0007669"/>
    <property type="project" value="InterPro"/>
</dbReference>
<dbReference type="PROSITE" id="PS50929">
    <property type="entry name" value="ABC_TM1F"/>
    <property type="match status" value="1"/>
</dbReference>
<protein>
    <recommendedName>
        <fullName evidence="7">ABC transmembrane type-1 domain-containing protein</fullName>
    </recommendedName>
</protein>
<feature type="signal peptide" evidence="6">
    <location>
        <begin position="1"/>
        <end position="33"/>
    </location>
</feature>
<evidence type="ECO:0000256" key="2">
    <source>
        <dbReference type="ARBA" id="ARBA00022692"/>
    </source>
</evidence>
<keyword evidence="6" id="KW-0732">Signal</keyword>
<evidence type="ECO:0000313" key="9">
    <source>
        <dbReference type="Proteomes" id="UP000291020"/>
    </source>
</evidence>
<dbReference type="Pfam" id="PF00664">
    <property type="entry name" value="ABC_membrane"/>
    <property type="match status" value="1"/>
</dbReference>
<proteinExistence type="predicted"/>
<reference evidence="9" key="1">
    <citation type="journal article" date="2017" name="PLoS ONE">
        <title>The Agassiz's desert tortoise genome provides a resource for the conservation of a threatened species.</title>
        <authorList>
            <person name="Tollis M."/>
            <person name="DeNardo D.F."/>
            <person name="Cornelius J.A."/>
            <person name="Dolby G.A."/>
            <person name="Edwards T."/>
            <person name="Henen B.T."/>
            <person name="Karl A.E."/>
            <person name="Murphy R.W."/>
            <person name="Kusumi K."/>
        </authorList>
    </citation>
    <scope>NUCLEOTIDE SEQUENCE [LARGE SCALE GENOMIC DNA]</scope>
</reference>
<feature type="chain" id="PRO_5019153053" description="ABC transmembrane type-1 domain-containing protein" evidence="6">
    <location>
        <begin position="34"/>
        <end position="109"/>
    </location>
</feature>
<dbReference type="PANTHER" id="PTHR24221:SF251">
    <property type="entry name" value="ATP-DEPENDENT TRANSLOCASE ABCB1"/>
    <property type="match status" value="1"/>
</dbReference>
<evidence type="ECO:0000259" key="7">
    <source>
        <dbReference type="PROSITE" id="PS50929"/>
    </source>
</evidence>
<keyword evidence="3 5" id="KW-1133">Transmembrane helix</keyword>
<dbReference type="InterPro" id="IPR011527">
    <property type="entry name" value="ABC1_TM_dom"/>
</dbReference>
<evidence type="ECO:0000256" key="6">
    <source>
        <dbReference type="SAM" id="SignalP"/>
    </source>
</evidence>
<dbReference type="AlphaFoldDB" id="A0A452H014"/>
<evidence type="ECO:0000313" key="8">
    <source>
        <dbReference type="Ensembl" id="ENSGAGP00000007785.1"/>
    </source>
</evidence>
<dbReference type="InterPro" id="IPR039421">
    <property type="entry name" value="Type_1_exporter"/>
</dbReference>